<dbReference type="SUPFAM" id="SSF53335">
    <property type="entry name" value="S-adenosyl-L-methionine-dependent methyltransferases"/>
    <property type="match status" value="1"/>
</dbReference>
<organism evidence="1 2">
    <name type="scientific">Scheffersomyces stipitis (strain ATCC 58785 / CBS 6054 / NBRC 10063 / NRRL Y-11545)</name>
    <name type="common">Yeast</name>
    <name type="synonym">Pichia stipitis</name>
    <dbReference type="NCBI Taxonomy" id="322104"/>
    <lineage>
        <taxon>Eukaryota</taxon>
        <taxon>Fungi</taxon>
        <taxon>Dikarya</taxon>
        <taxon>Ascomycota</taxon>
        <taxon>Saccharomycotina</taxon>
        <taxon>Pichiomycetes</taxon>
        <taxon>Debaryomycetaceae</taxon>
        <taxon>Scheffersomyces</taxon>
    </lineage>
</organism>
<evidence type="ECO:0000313" key="1">
    <source>
        <dbReference type="EMBL" id="ABN65874.2"/>
    </source>
</evidence>
<evidence type="ECO:0000313" key="2">
    <source>
        <dbReference type="Proteomes" id="UP000002258"/>
    </source>
</evidence>
<dbReference type="HOGENOM" id="CLU_021252_0_0_1"/>
<reference evidence="1 2" key="1">
    <citation type="journal article" date="2007" name="Nat. Biotechnol.">
        <title>Genome sequence of the lignocellulose-bioconverting and xylose-fermenting yeast Pichia stipitis.</title>
        <authorList>
            <person name="Jeffries T.W."/>
            <person name="Grigoriev I.V."/>
            <person name="Grimwood J."/>
            <person name="Laplaza J.M."/>
            <person name="Aerts A."/>
            <person name="Salamov A."/>
            <person name="Schmutz J."/>
            <person name="Lindquist E."/>
            <person name="Dehal P."/>
            <person name="Shapiro H."/>
            <person name="Jin Y.S."/>
            <person name="Passoth V."/>
            <person name="Richardson P.M."/>
        </authorList>
    </citation>
    <scope>NUCLEOTIDE SEQUENCE [LARGE SCALE GENOMIC DNA]</scope>
    <source>
        <strain evidence="2">ATCC 58785 / CBS 6054 / NBRC 10063 / NRRL Y-11545</strain>
    </source>
</reference>
<dbReference type="STRING" id="322104.A3LSB4"/>
<proteinExistence type="predicted"/>
<sequence length="540" mass="63367">FKPVISMSVLNKVESMQAFLFTPSFQIFRYNNFLDILSDHHYNDPINFARVRSHSLLKFINRHRKSSSIRNRFDTLQHHDIRAYESILAYESLNVRKFLRILIREESIHSHHPIINNEELVQVNFSNYVRYLINLPSNVNPSTLTEVERTHYKYKDFFRKIADALYSLKQEDMGDGCDVELTKVNLLLHSITKVSYEYILLEKYNIQILGKFHNNCILASQSSRGLFEKYKEKITSQDPESTKVLIYNTFYSVQYGWYLALTVPFVRVFETNIYAENPKIIDDSELYAEIESRIRKQSFVESDKLLFDDYFKKLQFEEFSEYKSMPPEKLVNMAKAVDNESAKYSDVNRHEYPDPSASFSHKPMNFEFYSESLSTLESNSFDLIHSRDLQLQLTPTNYKIVLREFYRILKVGGKLETPIVKYGNESIFQGAKDGKPQWDFMEIDLANFLKIIPNFIEVLLVELYEIFGKGNVKFSVVLLSSSNEVNNFLIRRIGIQLFEIFGKIDEYCAKFKDHDDPVKPMSTEGGIHYYINICAQKSQL</sequence>
<dbReference type="KEGG" id="pic:PICST_43582"/>
<feature type="non-terminal residue" evidence="1">
    <location>
        <position position="1"/>
    </location>
</feature>
<dbReference type="eggNOG" id="ENOG502SA7E">
    <property type="taxonomic scope" value="Eukaryota"/>
</dbReference>
<dbReference type="RefSeq" id="XP_001383903.2">
    <property type="nucleotide sequence ID" value="XM_001383866.1"/>
</dbReference>
<gene>
    <name evidence="1" type="ORF">PICST_43582</name>
</gene>
<dbReference type="EMBL" id="CP000497">
    <property type="protein sequence ID" value="ABN65874.2"/>
    <property type="molecule type" value="Genomic_DNA"/>
</dbReference>
<dbReference type="Proteomes" id="UP000002258">
    <property type="component" value="Chromosome 3"/>
</dbReference>
<dbReference type="GeneID" id="4838326"/>
<dbReference type="Gene3D" id="3.40.50.150">
    <property type="entry name" value="Vaccinia Virus protein VP39"/>
    <property type="match status" value="1"/>
</dbReference>
<keyword evidence="2" id="KW-1185">Reference proteome</keyword>
<accession>A3LSB4</accession>
<dbReference type="AlphaFoldDB" id="A3LSB4"/>
<dbReference type="OMA" id="KPMNFEY"/>
<protein>
    <submittedName>
        <fullName evidence="1">Uncharacterized protein</fullName>
    </submittedName>
</protein>
<dbReference type="InParanoid" id="A3LSB4"/>
<name>A3LSB4_PICST</name>
<dbReference type="OrthoDB" id="2013972at2759"/>
<dbReference type="InterPro" id="IPR029063">
    <property type="entry name" value="SAM-dependent_MTases_sf"/>
</dbReference>